<dbReference type="PANTHER" id="PTHR31310:SF7">
    <property type="entry name" value="PA-PHOSPHATASE RELATED-FAMILY PROTEIN DDB_G0268928"/>
    <property type="match status" value="1"/>
</dbReference>
<dbReference type="PANTHER" id="PTHR31310">
    <property type="match status" value="1"/>
</dbReference>
<dbReference type="InterPro" id="IPR036938">
    <property type="entry name" value="PAP2/HPO_sf"/>
</dbReference>
<keyword evidence="4 5" id="KW-0472">Membrane</keyword>
<feature type="domain" description="Inositolphosphotransferase Aur1/Ipt1" evidence="6">
    <location>
        <begin position="151"/>
        <end position="305"/>
    </location>
</feature>
<feature type="transmembrane region" description="Helical" evidence="5">
    <location>
        <begin position="179"/>
        <end position="201"/>
    </location>
</feature>
<evidence type="ECO:0000256" key="3">
    <source>
        <dbReference type="ARBA" id="ARBA00022989"/>
    </source>
</evidence>
<comment type="subcellular location">
    <subcellularLocation>
        <location evidence="1">Membrane</location>
        <topology evidence="1">Multi-pass membrane protein</topology>
    </subcellularLocation>
</comment>
<proteinExistence type="predicted"/>
<sequence length="336" mass="36884">MPVACCRLAFGYPSRHILADLVARSRALRGTAWALVAAGIAAPAVRRRLRLPKPVVAAAAWSAPVAMCVAVPRSRARDAAVCLMQMWAYVAMYEMPNDDPEALEARVHVDYPVRIDRAIGMGEIPGVRLQRLLRHPEGRFRAPEKLLAWTHWVWFAVPHGAVLYLLLRRRDQFPRGATMVYATFDLGVLCYWLIPTAPPWYAAQAGRLSPAEEDAEIPLQRMMLDYGREFWKDRWDALYDGLAGNPLAAMPSLHFATSITAAHVLSDAGRAQGIAGWAYAGTLGVALVYLGEHYVTDLIAGLALAEGVRAAAPAATPLLRRLSGAIRAIERRAHPA</sequence>
<evidence type="ECO:0000256" key="5">
    <source>
        <dbReference type="SAM" id="Phobius"/>
    </source>
</evidence>
<protein>
    <submittedName>
        <fullName evidence="7">Unannotated protein</fullName>
    </submittedName>
</protein>
<reference evidence="7" key="1">
    <citation type="submission" date="2020-05" db="EMBL/GenBank/DDBJ databases">
        <authorList>
            <person name="Chiriac C."/>
            <person name="Salcher M."/>
            <person name="Ghai R."/>
            <person name="Kavagutti S V."/>
        </authorList>
    </citation>
    <scope>NUCLEOTIDE SEQUENCE</scope>
</reference>
<dbReference type="GO" id="GO:0016020">
    <property type="term" value="C:membrane"/>
    <property type="evidence" value="ECO:0007669"/>
    <property type="project" value="UniProtKB-SubCell"/>
</dbReference>
<dbReference type="Pfam" id="PF14378">
    <property type="entry name" value="PAP2_3"/>
    <property type="match status" value="1"/>
</dbReference>
<evidence type="ECO:0000256" key="2">
    <source>
        <dbReference type="ARBA" id="ARBA00022692"/>
    </source>
</evidence>
<keyword evidence="2 5" id="KW-0812">Transmembrane</keyword>
<evidence type="ECO:0000256" key="1">
    <source>
        <dbReference type="ARBA" id="ARBA00004141"/>
    </source>
</evidence>
<evidence type="ECO:0000313" key="7">
    <source>
        <dbReference type="EMBL" id="CAB4879885.1"/>
    </source>
</evidence>
<feature type="transmembrane region" description="Helical" evidence="5">
    <location>
        <begin position="146"/>
        <end position="167"/>
    </location>
</feature>
<name>A0A6J7EEY9_9ZZZZ</name>
<gene>
    <name evidence="7" type="ORF">UFOPK3423_01255</name>
</gene>
<dbReference type="EMBL" id="CAFBLQ010000154">
    <property type="protein sequence ID" value="CAB4879885.1"/>
    <property type="molecule type" value="Genomic_DNA"/>
</dbReference>
<dbReference type="AlphaFoldDB" id="A0A6J7EEY9"/>
<keyword evidence="3 5" id="KW-1133">Transmembrane helix</keyword>
<dbReference type="SUPFAM" id="SSF48317">
    <property type="entry name" value="Acid phosphatase/Vanadium-dependent haloperoxidase"/>
    <property type="match status" value="1"/>
</dbReference>
<evidence type="ECO:0000259" key="6">
    <source>
        <dbReference type="Pfam" id="PF14378"/>
    </source>
</evidence>
<evidence type="ECO:0000256" key="4">
    <source>
        <dbReference type="ARBA" id="ARBA00023136"/>
    </source>
</evidence>
<accession>A0A6J7EEY9</accession>
<dbReference type="InterPro" id="IPR052185">
    <property type="entry name" value="IPC_Synthase-Related"/>
</dbReference>
<organism evidence="7">
    <name type="scientific">freshwater metagenome</name>
    <dbReference type="NCBI Taxonomy" id="449393"/>
    <lineage>
        <taxon>unclassified sequences</taxon>
        <taxon>metagenomes</taxon>
        <taxon>ecological metagenomes</taxon>
    </lineage>
</organism>
<dbReference type="InterPro" id="IPR026841">
    <property type="entry name" value="Aur1/Ipt1"/>
</dbReference>